<gene>
    <name evidence="2" type="ORF">D3C57_120165</name>
</gene>
<name>A0A0A0NJ98_STRRN</name>
<dbReference type="Proteomes" id="UP000281594">
    <property type="component" value="Unassembled WGS sequence"/>
</dbReference>
<dbReference type="EMBL" id="QYCY01000001">
    <property type="protein sequence ID" value="RLV80736.1"/>
    <property type="molecule type" value="Genomic_DNA"/>
</dbReference>
<evidence type="ECO:0000313" key="2">
    <source>
        <dbReference type="EMBL" id="RLV80736.1"/>
    </source>
</evidence>
<dbReference type="HOGENOM" id="CLU_2720766_0_0_11"/>
<comment type="caution">
    <text evidence="2">The sequence shown here is derived from an EMBL/GenBank/DDBJ whole genome shotgun (WGS) entry which is preliminary data.</text>
</comment>
<reference evidence="2 3" key="1">
    <citation type="journal article" date="2018" name="J. Biol. Chem.">
        <title>Discovery of the actinoplanic acid pathway in Streptomyces rapamycinicus reveals a genetically conserved synergism with rapamycin.</title>
        <authorList>
            <person name="Mrak P."/>
            <person name="Krastel P."/>
            <person name="Pivk Lukancic P."/>
            <person name="Tao J."/>
            <person name="Pistorius D."/>
            <person name="Moore C.M."/>
        </authorList>
    </citation>
    <scope>NUCLEOTIDE SEQUENCE [LARGE SCALE GENOMIC DNA]</scope>
    <source>
        <strain evidence="2 3">NRRL 5491</strain>
    </source>
</reference>
<evidence type="ECO:0000256" key="1">
    <source>
        <dbReference type="SAM" id="MobiDB-lite"/>
    </source>
</evidence>
<feature type="region of interest" description="Disordered" evidence="1">
    <location>
        <begin position="41"/>
        <end position="72"/>
    </location>
</feature>
<dbReference type="STRING" id="1343740.M271_23360"/>
<dbReference type="RefSeq" id="WP_020869623.1">
    <property type="nucleotide sequence ID" value="NC_022785.1"/>
</dbReference>
<dbReference type="KEGG" id="src:M271_23360"/>
<dbReference type="AlphaFoldDB" id="A0A0A0NJ98"/>
<accession>A0A0A0NJ98</accession>
<organism evidence="2 3">
    <name type="scientific">Streptomyces rapamycinicus (strain ATCC 29253 / DSM 41530 / NRRL 5491 / AYB-994)</name>
    <name type="common">Streptomyces hygroscopicus (strain ATCC 29253)</name>
    <dbReference type="NCBI Taxonomy" id="1343740"/>
    <lineage>
        <taxon>Bacteria</taxon>
        <taxon>Bacillati</taxon>
        <taxon>Actinomycetota</taxon>
        <taxon>Actinomycetes</taxon>
        <taxon>Kitasatosporales</taxon>
        <taxon>Streptomycetaceae</taxon>
        <taxon>Streptomyces</taxon>
        <taxon>Streptomyces violaceusniger group</taxon>
    </lineage>
</organism>
<sequence>MKVRMKAAISGTRDGEPWPARGGVVELPQDEAEHLIGAGLAEDAASGEPVEETATVKAAPETATPKRGRSSK</sequence>
<dbReference type="eggNOG" id="ENOG5031YGS">
    <property type="taxonomic scope" value="Bacteria"/>
</dbReference>
<feature type="region of interest" description="Disordered" evidence="1">
    <location>
        <begin position="1"/>
        <end position="23"/>
    </location>
</feature>
<evidence type="ECO:0000313" key="3">
    <source>
        <dbReference type="Proteomes" id="UP000281594"/>
    </source>
</evidence>
<protein>
    <submittedName>
        <fullName evidence="2">Uncharacterized protein</fullName>
    </submittedName>
</protein>
<proteinExistence type="predicted"/>